<dbReference type="InterPro" id="IPR050861">
    <property type="entry name" value="Dihydroxyacetone_Kinase"/>
</dbReference>
<protein>
    <submittedName>
        <fullName evidence="4">Dihydroxyacetone kinase subunit L</fullName>
    </submittedName>
</protein>
<comment type="caution">
    <text evidence="4">The sequence shown here is derived from an EMBL/GenBank/DDBJ whole genome shotgun (WGS) entry which is preliminary data.</text>
</comment>
<dbReference type="InterPro" id="IPR004007">
    <property type="entry name" value="DhaL_dom"/>
</dbReference>
<keyword evidence="2 4" id="KW-0418">Kinase</keyword>
<dbReference type="PANTHER" id="PTHR28629:SF4">
    <property type="entry name" value="TRIOKINASE_FMN CYCLASE"/>
    <property type="match status" value="1"/>
</dbReference>
<dbReference type="EMBL" id="RVHM01000060">
    <property type="protein sequence ID" value="MLU99900.1"/>
    <property type="molecule type" value="Genomic_DNA"/>
</dbReference>
<evidence type="ECO:0000256" key="2">
    <source>
        <dbReference type="ARBA" id="ARBA00022777"/>
    </source>
</evidence>
<keyword evidence="1" id="KW-0808">Transferase</keyword>
<dbReference type="SUPFAM" id="SSF101473">
    <property type="entry name" value="DhaL-like"/>
    <property type="match status" value="1"/>
</dbReference>
<dbReference type="InterPro" id="IPR036117">
    <property type="entry name" value="DhaL_dom_sf"/>
</dbReference>
<dbReference type="Gene3D" id="1.25.40.340">
    <property type="match status" value="1"/>
</dbReference>
<dbReference type="Proteomes" id="UP000885374">
    <property type="component" value="Unassembled WGS sequence"/>
</dbReference>
<name>A0A403MNP7_SALET</name>
<proteinExistence type="predicted"/>
<dbReference type="SMART" id="SM01120">
    <property type="entry name" value="Dak2"/>
    <property type="match status" value="1"/>
</dbReference>
<evidence type="ECO:0000313" key="4">
    <source>
        <dbReference type="EMBL" id="MLU99900.1"/>
    </source>
</evidence>
<dbReference type="GO" id="GO:0019563">
    <property type="term" value="P:glycerol catabolic process"/>
    <property type="evidence" value="ECO:0007669"/>
    <property type="project" value="TreeGrafter"/>
</dbReference>
<accession>A0A403MNP7</accession>
<dbReference type="PANTHER" id="PTHR28629">
    <property type="entry name" value="TRIOKINASE/FMN CYCLASE"/>
    <property type="match status" value="1"/>
</dbReference>
<sequence>MSEFISTQSGNRIISDLVCIIISNRDYLSEIDGAIGDGDHGINMSKGFALCGDKIKDKPLTLSEGFDAVSDTLMEDIGGSMGPLYGSLFLGMANSIREKCELNKQDFLDMLNSALNELRDISDAQPGDKCIMDALCPAISAFDSAVNRGESFYSALEKLKLAAAKGRDSTREMVAKIGRASRLGERSRGVLDAGAVSCCLLLTQLAESIQSQLTPVEA</sequence>
<dbReference type="PROSITE" id="PS51480">
    <property type="entry name" value="DHAL"/>
    <property type="match status" value="1"/>
</dbReference>
<dbReference type="InterPro" id="IPR012737">
    <property type="entry name" value="DhaK_L_YcgS"/>
</dbReference>
<dbReference type="NCBIfam" id="TIGR02365">
    <property type="entry name" value="dha_L_ycgS"/>
    <property type="match status" value="1"/>
</dbReference>
<evidence type="ECO:0000256" key="1">
    <source>
        <dbReference type="ARBA" id="ARBA00022679"/>
    </source>
</evidence>
<dbReference type="GO" id="GO:0004371">
    <property type="term" value="F:glycerone kinase activity"/>
    <property type="evidence" value="ECO:0007669"/>
    <property type="project" value="InterPro"/>
</dbReference>
<gene>
    <name evidence="4" type="primary">dhaL</name>
    <name evidence="4" type="ORF">DRU74_24875</name>
</gene>
<dbReference type="AlphaFoldDB" id="A0A403MNP7"/>
<evidence type="ECO:0000259" key="3">
    <source>
        <dbReference type="PROSITE" id="PS51480"/>
    </source>
</evidence>
<dbReference type="FunFam" id="1.25.40.340:FF:000002">
    <property type="entry name" value="Dihydroxyacetone kinase, L subunit"/>
    <property type="match status" value="1"/>
</dbReference>
<reference evidence="4" key="1">
    <citation type="submission" date="2018-07" db="EMBL/GenBank/DDBJ databases">
        <authorList>
            <person name="Ashton P.M."/>
            <person name="Dallman T."/>
            <person name="Nair S."/>
            <person name="De Pinna E."/>
            <person name="Peters T."/>
            <person name="Grant K."/>
        </authorList>
    </citation>
    <scope>NUCLEOTIDE SEQUENCE [LARGE SCALE GENOMIC DNA]</scope>
    <source>
        <strain evidence="4">157339</strain>
    </source>
</reference>
<dbReference type="Pfam" id="PF02734">
    <property type="entry name" value="Dak2"/>
    <property type="match status" value="1"/>
</dbReference>
<organism evidence="4">
    <name type="scientific">Salmonella enterica I</name>
    <dbReference type="NCBI Taxonomy" id="59201"/>
    <lineage>
        <taxon>Bacteria</taxon>
        <taxon>Pseudomonadati</taxon>
        <taxon>Pseudomonadota</taxon>
        <taxon>Gammaproteobacteria</taxon>
        <taxon>Enterobacterales</taxon>
        <taxon>Enterobacteriaceae</taxon>
        <taxon>Salmonella</taxon>
    </lineage>
</organism>
<feature type="domain" description="DhaL" evidence="3">
    <location>
        <begin position="8"/>
        <end position="207"/>
    </location>
</feature>
<dbReference type="GO" id="GO:0005829">
    <property type="term" value="C:cytosol"/>
    <property type="evidence" value="ECO:0007669"/>
    <property type="project" value="TreeGrafter"/>
</dbReference>